<evidence type="ECO:0000259" key="1">
    <source>
        <dbReference type="Pfam" id="PF07883"/>
    </source>
</evidence>
<dbReference type="Proteomes" id="UP001162891">
    <property type="component" value="Chromosome"/>
</dbReference>
<reference evidence="3" key="1">
    <citation type="journal article" date="2022" name="Int. J. Syst. Evol. Microbiol.">
        <title>Anaeromyxobacter oryzae sp. nov., Anaeromyxobacter diazotrophicus sp. nov. and Anaeromyxobacter paludicola sp. nov., isolated from paddy soils.</title>
        <authorList>
            <person name="Itoh H."/>
            <person name="Xu Z."/>
            <person name="Mise K."/>
            <person name="Masuda Y."/>
            <person name="Ushijima N."/>
            <person name="Hayakawa C."/>
            <person name="Shiratori Y."/>
            <person name="Senoo K."/>
        </authorList>
    </citation>
    <scope>NUCLEOTIDE SEQUENCE [LARGE SCALE GENOMIC DNA]</scope>
    <source>
        <strain evidence="3">Red232</strain>
    </source>
</reference>
<dbReference type="Gene3D" id="2.60.120.10">
    <property type="entry name" value="Jelly Rolls"/>
    <property type="match status" value="1"/>
</dbReference>
<dbReference type="Pfam" id="PF07883">
    <property type="entry name" value="Cupin_2"/>
    <property type="match status" value="1"/>
</dbReference>
<organism evidence="2 3">
    <name type="scientific">Anaeromyxobacter oryzae</name>
    <dbReference type="NCBI Taxonomy" id="2918170"/>
    <lineage>
        <taxon>Bacteria</taxon>
        <taxon>Pseudomonadati</taxon>
        <taxon>Myxococcota</taxon>
        <taxon>Myxococcia</taxon>
        <taxon>Myxococcales</taxon>
        <taxon>Cystobacterineae</taxon>
        <taxon>Anaeromyxobacteraceae</taxon>
        <taxon>Anaeromyxobacter</taxon>
    </lineage>
</organism>
<dbReference type="SUPFAM" id="SSF51182">
    <property type="entry name" value="RmlC-like cupins"/>
    <property type="match status" value="1"/>
</dbReference>
<sequence>MTSPPPFAADTEWIARTDTVAVRVNTLAPGQGSPWHLHTAVTDDVFSLDEGIEVGLREPDETVTLAPGQRQRIPAGRVHRVVNRGSAPARYLLVQATGPYDFVEVPG</sequence>
<evidence type="ECO:0000313" key="2">
    <source>
        <dbReference type="EMBL" id="BDG04829.1"/>
    </source>
</evidence>
<dbReference type="CDD" id="cd02208">
    <property type="entry name" value="cupin_RmlC-like"/>
    <property type="match status" value="1"/>
</dbReference>
<evidence type="ECO:0000313" key="3">
    <source>
        <dbReference type="Proteomes" id="UP001162891"/>
    </source>
</evidence>
<proteinExistence type="predicted"/>
<gene>
    <name evidence="2" type="ORF">AMOR_38250</name>
</gene>
<keyword evidence="3" id="KW-1185">Reference proteome</keyword>
<dbReference type="InterPro" id="IPR013096">
    <property type="entry name" value="Cupin_2"/>
</dbReference>
<accession>A0ABN6MYE5</accession>
<dbReference type="InterPro" id="IPR014710">
    <property type="entry name" value="RmlC-like_jellyroll"/>
</dbReference>
<protein>
    <recommendedName>
        <fullName evidence="1">Cupin type-2 domain-containing protein</fullName>
    </recommendedName>
</protein>
<dbReference type="RefSeq" id="WP_248353326.1">
    <property type="nucleotide sequence ID" value="NZ_AP025591.1"/>
</dbReference>
<name>A0ABN6MYE5_9BACT</name>
<dbReference type="InterPro" id="IPR011051">
    <property type="entry name" value="RmlC_Cupin_sf"/>
</dbReference>
<dbReference type="EMBL" id="AP025591">
    <property type="protein sequence ID" value="BDG04829.1"/>
    <property type="molecule type" value="Genomic_DNA"/>
</dbReference>
<feature type="domain" description="Cupin type-2" evidence="1">
    <location>
        <begin position="26"/>
        <end position="94"/>
    </location>
</feature>